<name>A0AAP3HF33_LEGPN</name>
<dbReference type="PROSITE" id="PS51186">
    <property type="entry name" value="GNAT"/>
    <property type="match status" value="1"/>
</dbReference>
<dbReference type="AlphaFoldDB" id="A0AAP3HF33"/>
<dbReference type="InterPro" id="IPR016181">
    <property type="entry name" value="Acyl_CoA_acyltransferase"/>
</dbReference>
<dbReference type="PANTHER" id="PTHR31438">
    <property type="entry name" value="LYSINE N-ACYLTRANSFERASE C17G9.06C-RELATED"/>
    <property type="match status" value="1"/>
</dbReference>
<dbReference type="GO" id="GO:0016410">
    <property type="term" value="F:N-acyltransferase activity"/>
    <property type="evidence" value="ECO:0007669"/>
    <property type="project" value="TreeGrafter"/>
</dbReference>
<evidence type="ECO:0000259" key="2">
    <source>
        <dbReference type="PROSITE" id="PS51186"/>
    </source>
</evidence>
<dbReference type="EC" id="2.3.1.-" evidence="3"/>
<dbReference type="GO" id="GO:0046677">
    <property type="term" value="P:response to antibiotic"/>
    <property type="evidence" value="ECO:0007669"/>
    <property type="project" value="UniProtKB-KW"/>
</dbReference>
<keyword evidence="3" id="KW-0012">Acyltransferase</keyword>
<dbReference type="Proteomes" id="UP001071279">
    <property type="component" value="Unassembled WGS sequence"/>
</dbReference>
<accession>A0AAP3HF33</accession>
<evidence type="ECO:0000313" key="4">
    <source>
        <dbReference type="Proteomes" id="UP001071279"/>
    </source>
</evidence>
<evidence type="ECO:0000256" key="1">
    <source>
        <dbReference type="ARBA" id="ARBA00023251"/>
    </source>
</evidence>
<protein>
    <submittedName>
        <fullName evidence="3">GNAT family N-acetyltransferase</fullName>
        <ecNumber evidence="3">2.3.1.-</ecNumber>
    </submittedName>
</protein>
<proteinExistence type="predicted"/>
<dbReference type="EMBL" id="JAPXIC010000080">
    <property type="protein sequence ID" value="MCZ4719929.1"/>
    <property type="molecule type" value="Genomic_DNA"/>
</dbReference>
<feature type="domain" description="N-acetyltransferase" evidence="2">
    <location>
        <begin position="4"/>
        <end position="174"/>
    </location>
</feature>
<keyword evidence="3" id="KW-0808">Transferase</keyword>
<evidence type="ECO:0000313" key="3">
    <source>
        <dbReference type="EMBL" id="MCZ4719929.1"/>
    </source>
</evidence>
<dbReference type="Pfam" id="PF13523">
    <property type="entry name" value="Acetyltransf_8"/>
    <property type="match status" value="1"/>
</dbReference>
<organism evidence="3 4">
    <name type="scientific">Legionella pneumophila</name>
    <dbReference type="NCBI Taxonomy" id="446"/>
    <lineage>
        <taxon>Bacteria</taxon>
        <taxon>Pseudomonadati</taxon>
        <taxon>Pseudomonadota</taxon>
        <taxon>Gammaproteobacteria</taxon>
        <taxon>Legionellales</taxon>
        <taxon>Legionellaceae</taxon>
        <taxon>Legionella</taxon>
    </lineage>
</organism>
<reference evidence="3" key="1">
    <citation type="submission" date="2022-12" db="EMBL/GenBank/DDBJ databases">
        <title>Comparative genomics of Legionella pneumophila isolates from the West Bank and Germany support molecular epidemiology of Legionnaires disease.</title>
        <authorList>
            <person name="Zayed A.R."/>
            <person name="Bitar D.M."/>
            <person name="Steinert M."/>
            <person name="Lueck C."/>
            <person name="Brettar I."/>
            <person name="Hoefle M.G."/>
            <person name="Bunk B."/>
        </authorList>
    </citation>
    <scope>NUCLEOTIDE SEQUENCE</scope>
    <source>
        <strain evidence="3">H23</strain>
    </source>
</reference>
<dbReference type="Gene3D" id="3.40.630.30">
    <property type="match status" value="1"/>
</dbReference>
<gene>
    <name evidence="3" type="ORF">O6C86_11990</name>
</gene>
<sequence length="181" mass="21126">MSYFKFKSLSMEDLNQLYQWFQEPTINYWYARNKNWLLNEIKEKYEPRILGKEHVPSFIVHLGNSPFGFIQYYLLTESLPDGIVGYDSPLFQQYSAKDLVGIDLFIAEEKGRSKGLGVELIGQFIDNFLTHFKAIIVDPNINNLQAIRCYEKAEFKRTELSQDSNHLIMLRSLSSAIEDLL</sequence>
<dbReference type="PANTHER" id="PTHR31438:SF1">
    <property type="entry name" value="LYSINE N-ACYLTRANSFERASE C17G9.06C-RELATED"/>
    <property type="match status" value="1"/>
</dbReference>
<dbReference type="SUPFAM" id="SSF55729">
    <property type="entry name" value="Acyl-CoA N-acyltransferases (Nat)"/>
    <property type="match status" value="1"/>
</dbReference>
<comment type="caution">
    <text evidence="3">The sequence shown here is derived from an EMBL/GenBank/DDBJ whole genome shotgun (WGS) entry which is preliminary data.</text>
</comment>
<dbReference type="RefSeq" id="WP_061722712.1">
    <property type="nucleotide sequence ID" value="NZ_CP114576.1"/>
</dbReference>
<dbReference type="InterPro" id="IPR000182">
    <property type="entry name" value="GNAT_dom"/>
</dbReference>
<keyword evidence="1" id="KW-0046">Antibiotic resistance</keyword>